<dbReference type="EMBL" id="SETE01000003">
    <property type="protein sequence ID" value="RYM34198.1"/>
    <property type="molecule type" value="Genomic_DNA"/>
</dbReference>
<accession>A0A4Q4KM59</accession>
<name>A0A4Q4KM59_9FLAO</name>
<gene>
    <name evidence="1" type="ORF">ERX46_09580</name>
</gene>
<evidence type="ECO:0000313" key="2">
    <source>
        <dbReference type="Proteomes" id="UP000293952"/>
    </source>
</evidence>
<dbReference type="PROSITE" id="PS51257">
    <property type="entry name" value="PROKAR_LIPOPROTEIN"/>
    <property type="match status" value="1"/>
</dbReference>
<reference evidence="1 2" key="1">
    <citation type="submission" date="2019-02" db="EMBL/GenBank/DDBJ databases">
        <title>Genome sequence of the sea-ice species Brumimicrobium glaciale.</title>
        <authorList>
            <person name="Bowman J.P."/>
        </authorList>
    </citation>
    <scope>NUCLEOTIDE SEQUENCE [LARGE SCALE GENOMIC DNA]</scope>
    <source>
        <strain evidence="1 2">IC156</strain>
    </source>
</reference>
<evidence type="ECO:0000313" key="1">
    <source>
        <dbReference type="EMBL" id="RYM34198.1"/>
    </source>
</evidence>
<proteinExistence type="predicted"/>
<protein>
    <submittedName>
        <fullName evidence="1">Uncharacterized protein</fullName>
    </submittedName>
</protein>
<sequence length="119" mass="13168">MKTSKSVLTLLFTVLFMLTISSCKKCKNENPSARIINNGTEKVSVQIKTSGGNTVNINNVQANTSSKYESYAPGNVTFTIAVDNNGNFVEKVHMDDCYDYDIAIDKDNNISTFVIDRND</sequence>
<organism evidence="1 2">
    <name type="scientific">Brumimicrobium glaciale</name>
    <dbReference type="NCBI Taxonomy" id="200475"/>
    <lineage>
        <taxon>Bacteria</taxon>
        <taxon>Pseudomonadati</taxon>
        <taxon>Bacteroidota</taxon>
        <taxon>Flavobacteriia</taxon>
        <taxon>Flavobacteriales</taxon>
        <taxon>Crocinitomicaceae</taxon>
        <taxon>Brumimicrobium</taxon>
    </lineage>
</organism>
<dbReference type="Proteomes" id="UP000293952">
    <property type="component" value="Unassembled WGS sequence"/>
</dbReference>
<dbReference type="RefSeq" id="WP_130093638.1">
    <property type="nucleotide sequence ID" value="NZ_SETE01000003.1"/>
</dbReference>
<dbReference type="OrthoDB" id="883474at2"/>
<keyword evidence="2" id="KW-1185">Reference proteome</keyword>
<dbReference type="AlphaFoldDB" id="A0A4Q4KM59"/>
<comment type="caution">
    <text evidence="1">The sequence shown here is derived from an EMBL/GenBank/DDBJ whole genome shotgun (WGS) entry which is preliminary data.</text>
</comment>